<dbReference type="EMBL" id="KV417513">
    <property type="protein sequence ID" value="KZP26560.1"/>
    <property type="molecule type" value="Genomic_DNA"/>
</dbReference>
<dbReference type="SUPFAM" id="SSF46689">
    <property type="entry name" value="Homeodomain-like"/>
    <property type="match status" value="1"/>
</dbReference>
<dbReference type="Proteomes" id="UP000076532">
    <property type="component" value="Unassembled WGS sequence"/>
</dbReference>
<reference evidence="1 2" key="1">
    <citation type="journal article" date="2016" name="Mol. Biol. Evol.">
        <title>Comparative Genomics of Early-Diverging Mushroom-Forming Fungi Provides Insights into the Origins of Lignocellulose Decay Capabilities.</title>
        <authorList>
            <person name="Nagy L.G."/>
            <person name="Riley R."/>
            <person name="Tritt A."/>
            <person name="Adam C."/>
            <person name="Daum C."/>
            <person name="Floudas D."/>
            <person name="Sun H."/>
            <person name="Yadav J.S."/>
            <person name="Pangilinan J."/>
            <person name="Larsson K.H."/>
            <person name="Matsuura K."/>
            <person name="Barry K."/>
            <person name="Labutti K."/>
            <person name="Kuo R."/>
            <person name="Ohm R.A."/>
            <person name="Bhattacharya S.S."/>
            <person name="Shirouzu T."/>
            <person name="Yoshinaga Y."/>
            <person name="Martin F.M."/>
            <person name="Grigoriev I.V."/>
            <person name="Hibbett D.S."/>
        </authorList>
    </citation>
    <scope>NUCLEOTIDE SEQUENCE [LARGE SCALE GENOMIC DNA]</scope>
    <source>
        <strain evidence="1 2">CBS 109695</strain>
    </source>
</reference>
<name>A0A166PXS7_9AGAM</name>
<evidence type="ECO:0000313" key="1">
    <source>
        <dbReference type="EMBL" id="KZP26560.1"/>
    </source>
</evidence>
<protein>
    <submittedName>
        <fullName evidence="1">Uncharacterized protein</fullName>
    </submittedName>
</protein>
<evidence type="ECO:0000313" key="2">
    <source>
        <dbReference type="Proteomes" id="UP000076532"/>
    </source>
</evidence>
<gene>
    <name evidence="1" type="ORF">FIBSPDRAFT_928525</name>
</gene>
<dbReference type="AlphaFoldDB" id="A0A166PXS7"/>
<organism evidence="1 2">
    <name type="scientific">Athelia psychrophila</name>
    <dbReference type="NCBI Taxonomy" id="1759441"/>
    <lineage>
        <taxon>Eukaryota</taxon>
        <taxon>Fungi</taxon>
        <taxon>Dikarya</taxon>
        <taxon>Basidiomycota</taxon>
        <taxon>Agaricomycotina</taxon>
        <taxon>Agaricomycetes</taxon>
        <taxon>Agaricomycetidae</taxon>
        <taxon>Atheliales</taxon>
        <taxon>Atheliaceae</taxon>
        <taxon>Athelia</taxon>
    </lineage>
</organism>
<dbReference type="InterPro" id="IPR009057">
    <property type="entry name" value="Homeodomain-like_sf"/>
</dbReference>
<accession>A0A166PXS7</accession>
<proteinExistence type="predicted"/>
<keyword evidence="2" id="KW-1185">Reference proteome</keyword>
<sequence length="145" mass="16053">MTANRRHIAPELKKKMVELAIKHKHAEIARRLGVDRKTVSRIVNLAMQTGEIVRKPARRYLPNREAPLDDAVIDGAFELGFVVLQYLKLGDQYACGHLALATLIVPRLAMNLNNDVDETWLSGSGIAIVLLSQSYPGLSPSKLLS</sequence>